<protein>
    <submittedName>
        <fullName evidence="6">Hemolysin III</fullName>
    </submittedName>
</protein>
<reference evidence="6 7" key="1">
    <citation type="submission" date="2021-01" db="EMBL/GenBank/DDBJ databases">
        <title>Sequencing the genomes of 1000 actinobacteria strains.</title>
        <authorList>
            <person name="Klenk H.-P."/>
        </authorList>
    </citation>
    <scope>NUCLEOTIDE SEQUENCE [LARGE SCALE GENOMIC DNA]</scope>
    <source>
        <strain evidence="6 7">DSM 18662</strain>
    </source>
</reference>
<evidence type="ECO:0000313" key="7">
    <source>
        <dbReference type="Proteomes" id="UP000704762"/>
    </source>
</evidence>
<comment type="subcellular location">
    <subcellularLocation>
        <location evidence="1">Membrane</location>
        <topology evidence="1">Multi-pass membrane protein</topology>
    </subcellularLocation>
</comment>
<gene>
    <name evidence="6" type="ORF">JOE57_000916</name>
</gene>
<feature type="transmembrane region" description="Helical" evidence="5">
    <location>
        <begin position="95"/>
        <end position="111"/>
    </location>
</feature>
<comment type="caution">
    <text evidence="6">The sequence shown here is derived from an EMBL/GenBank/DDBJ whole genome shotgun (WGS) entry which is preliminary data.</text>
</comment>
<feature type="transmembrane region" description="Helical" evidence="5">
    <location>
        <begin position="55"/>
        <end position="74"/>
    </location>
</feature>
<feature type="transmembrane region" description="Helical" evidence="5">
    <location>
        <begin position="201"/>
        <end position="222"/>
    </location>
</feature>
<dbReference type="Pfam" id="PF03006">
    <property type="entry name" value="HlyIII"/>
    <property type="match status" value="1"/>
</dbReference>
<sequence length="230" mass="25608">MARLEDHEPDHDELDAVIRQVKPRLRGWLHAAMTPLALVAGIVLVVLAPTTLGKVGGAVFLVASLLLFGTSGLYHRFHWSSRAEAILRRMDHANIFVFIAATYTPFALMMLSDGSRVLLLSLVWAGAFAGLLFRLFWLHAPRWLYTLLYLVMGWAAIGWLKPFYDNGGLAVLLLICAGGLLYTVGAVVYGRKRPDPWPTWFGFHEIFHACTIAAFTVHYIAISLVTYRAG</sequence>
<keyword evidence="7" id="KW-1185">Reference proteome</keyword>
<organism evidence="6 7">
    <name type="scientific">Microlunatus panaciterrae</name>
    <dbReference type="NCBI Taxonomy" id="400768"/>
    <lineage>
        <taxon>Bacteria</taxon>
        <taxon>Bacillati</taxon>
        <taxon>Actinomycetota</taxon>
        <taxon>Actinomycetes</taxon>
        <taxon>Propionibacteriales</taxon>
        <taxon>Propionibacteriaceae</taxon>
        <taxon>Microlunatus</taxon>
    </lineage>
</organism>
<evidence type="ECO:0000256" key="1">
    <source>
        <dbReference type="ARBA" id="ARBA00004141"/>
    </source>
</evidence>
<dbReference type="InterPro" id="IPR004254">
    <property type="entry name" value="AdipoR/HlyIII-related"/>
</dbReference>
<feature type="transmembrane region" description="Helical" evidence="5">
    <location>
        <begin position="117"/>
        <end position="136"/>
    </location>
</feature>
<dbReference type="EMBL" id="JAFBCF010000001">
    <property type="protein sequence ID" value="MBM7797995.1"/>
    <property type="molecule type" value="Genomic_DNA"/>
</dbReference>
<evidence type="ECO:0000256" key="4">
    <source>
        <dbReference type="ARBA" id="ARBA00023136"/>
    </source>
</evidence>
<feature type="transmembrane region" description="Helical" evidence="5">
    <location>
        <begin position="167"/>
        <end position="189"/>
    </location>
</feature>
<keyword evidence="2 5" id="KW-0812">Transmembrane</keyword>
<dbReference type="RefSeq" id="WP_239578838.1">
    <property type="nucleotide sequence ID" value="NZ_BAAAQP010000011.1"/>
</dbReference>
<feature type="transmembrane region" description="Helical" evidence="5">
    <location>
        <begin position="28"/>
        <end position="49"/>
    </location>
</feature>
<dbReference type="Proteomes" id="UP000704762">
    <property type="component" value="Unassembled WGS sequence"/>
</dbReference>
<keyword evidence="4 5" id="KW-0472">Membrane</keyword>
<evidence type="ECO:0000313" key="6">
    <source>
        <dbReference type="EMBL" id="MBM7797995.1"/>
    </source>
</evidence>
<feature type="transmembrane region" description="Helical" evidence="5">
    <location>
        <begin position="143"/>
        <end position="161"/>
    </location>
</feature>
<proteinExistence type="predicted"/>
<keyword evidence="3 5" id="KW-1133">Transmembrane helix</keyword>
<dbReference type="PANTHER" id="PTHR20855:SF3">
    <property type="entry name" value="LD03007P"/>
    <property type="match status" value="1"/>
</dbReference>
<evidence type="ECO:0000256" key="3">
    <source>
        <dbReference type="ARBA" id="ARBA00022989"/>
    </source>
</evidence>
<dbReference type="PANTHER" id="PTHR20855">
    <property type="entry name" value="ADIPOR/PROGESTIN RECEPTOR-RELATED"/>
    <property type="match status" value="1"/>
</dbReference>
<evidence type="ECO:0000256" key="5">
    <source>
        <dbReference type="SAM" id="Phobius"/>
    </source>
</evidence>
<accession>A0ABS2RG61</accession>
<evidence type="ECO:0000256" key="2">
    <source>
        <dbReference type="ARBA" id="ARBA00022692"/>
    </source>
</evidence>
<name>A0ABS2RG61_9ACTN</name>